<dbReference type="Pfam" id="PF19552">
    <property type="entry name" value="DUF6075"/>
    <property type="match status" value="1"/>
</dbReference>
<dbReference type="EMBL" id="PVXQ01000002">
    <property type="protein sequence ID" value="PRR84337.1"/>
    <property type="molecule type" value="Genomic_DNA"/>
</dbReference>
<dbReference type="AlphaFoldDB" id="A0A2T0BKE5"/>
<gene>
    <name evidence="1" type="ORF">CLVI_02630</name>
</gene>
<name>A0A2T0BKE5_9CLOT</name>
<accession>A0A2T0BKE5</accession>
<sequence length="61" mass="7472">MLKIISKEIKERYDTMLKEMRIPSEEELDKSEMAALYIISTKEYLWKNRKAIFNFKNQDIR</sequence>
<dbReference type="RefSeq" id="WP_106058305.1">
    <property type="nucleotide sequence ID" value="NZ_PVXQ01000002.1"/>
</dbReference>
<evidence type="ECO:0000313" key="2">
    <source>
        <dbReference type="Proteomes" id="UP000239471"/>
    </source>
</evidence>
<keyword evidence="2" id="KW-1185">Reference proteome</keyword>
<reference evidence="1 2" key="1">
    <citation type="submission" date="2018-03" db="EMBL/GenBank/DDBJ databases">
        <title>Genome sequence of Clostridium vincentii DSM 10228.</title>
        <authorList>
            <person name="Poehlein A."/>
            <person name="Daniel R."/>
        </authorList>
    </citation>
    <scope>NUCLEOTIDE SEQUENCE [LARGE SCALE GENOMIC DNA]</scope>
    <source>
        <strain evidence="1 2">DSM 10228</strain>
    </source>
</reference>
<evidence type="ECO:0000313" key="1">
    <source>
        <dbReference type="EMBL" id="PRR84337.1"/>
    </source>
</evidence>
<dbReference type="InterPro" id="IPR045721">
    <property type="entry name" value="DUF6075"/>
</dbReference>
<proteinExistence type="predicted"/>
<organism evidence="1 2">
    <name type="scientific">Clostridium vincentii</name>
    <dbReference type="NCBI Taxonomy" id="52704"/>
    <lineage>
        <taxon>Bacteria</taxon>
        <taxon>Bacillati</taxon>
        <taxon>Bacillota</taxon>
        <taxon>Clostridia</taxon>
        <taxon>Eubacteriales</taxon>
        <taxon>Clostridiaceae</taxon>
        <taxon>Clostridium</taxon>
    </lineage>
</organism>
<protein>
    <submittedName>
        <fullName evidence="1">Uncharacterized protein</fullName>
    </submittedName>
</protein>
<dbReference type="Proteomes" id="UP000239471">
    <property type="component" value="Unassembled WGS sequence"/>
</dbReference>
<comment type="caution">
    <text evidence="1">The sequence shown here is derived from an EMBL/GenBank/DDBJ whole genome shotgun (WGS) entry which is preliminary data.</text>
</comment>